<accession>A0AAJ1Q3J4</accession>
<dbReference type="Proteomes" id="UP001229251">
    <property type="component" value="Unassembled WGS sequence"/>
</dbReference>
<evidence type="ECO:0000259" key="1">
    <source>
        <dbReference type="Pfam" id="PF03551"/>
    </source>
</evidence>
<reference evidence="2" key="1">
    <citation type="submission" date="2023-05" db="EMBL/GenBank/DDBJ databases">
        <title>Cataloging the Phylogenetic Diversity of Human Bladder Bacteria.</title>
        <authorList>
            <person name="Du J."/>
        </authorList>
    </citation>
    <scope>NUCLEOTIDE SEQUENCE</scope>
    <source>
        <strain evidence="2">UMB1231</strain>
    </source>
</reference>
<evidence type="ECO:0000313" key="2">
    <source>
        <dbReference type="EMBL" id="MDK7187028.1"/>
    </source>
</evidence>
<dbReference type="PANTHER" id="PTHR33169:SF13">
    <property type="entry name" value="PADR-FAMILY TRANSCRIPTIONAL REGULATOR"/>
    <property type="match status" value="1"/>
</dbReference>
<dbReference type="InterPro" id="IPR036388">
    <property type="entry name" value="WH-like_DNA-bd_sf"/>
</dbReference>
<dbReference type="InterPro" id="IPR052509">
    <property type="entry name" value="Metal_resp_DNA-bind_regulator"/>
</dbReference>
<dbReference type="Pfam" id="PF03551">
    <property type="entry name" value="PadR"/>
    <property type="match status" value="1"/>
</dbReference>
<feature type="domain" description="Transcription regulator PadR N-terminal" evidence="1">
    <location>
        <begin position="21"/>
        <end position="89"/>
    </location>
</feature>
<evidence type="ECO:0000313" key="3">
    <source>
        <dbReference type="Proteomes" id="UP001229251"/>
    </source>
</evidence>
<dbReference type="EMBL" id="JASOOE010000005">
    <property type="protein sequence ID" value="MDK7187028.1"/>
    <property type="molecule type" value="Genomic_DNA"/>
</dbReference>
<dbReference type="SUPFAM" id="SSF46785">
    <property type="entry name" value="Winged helix' DNA-binding domain"/>
    <property type="match status" value="1"/>
</dbReference>
<protein>
    <submittedName>
        <fullName evidence="2">PadR family transcriptional regulator</fullName>
    </submittedName>
</protein>
<comment type="caution">
    <text evidence="2">The sequence shown here is derived from an EMBL/GenBank/DDBJ whole genome shotgun (WGS) entry which is preliminary data.</text>
</comment>
<name>A0AAJ1Q3J4_9LACT</name>
<dbReference type="PANTHER" id="PTHR33169">
    <property type="entry name" value="PADR-FAMILY TRANSCRIPTIONAL REGULATOR"/>
    <property type="match status" value="1"/>
</dbReference>
<dbReference type="RefSeq" id="WP_285065538.1">
    <property type="nucleotide sequence ID" value="NZ_JASOOE010000005.1"/>
</dbReference>
<dbReference type="Gene3D" id="1.10.10.10">
    <property type="entry name" value="Winged helix-like DNA-binding domain superfamily/Winged helix DNA-binding domain"/>
    <property type="match status" value="1"/>
</dbReference>
<dbReference type="AlphaFoldDB" id="A0AAJ1Q3J4"/>
<sequence>MMADDHLEKELPLTETHFLVMLTMVQPNHGYNVMQEVEAMTQGRIVFGPGTLYGAINNLSKKGWIEMVEQDLVNRRKIYQTTPIGRKLLDLELDRMSQLIAASQNYLAEGE</sequence>
<dbReference type="InterPro" id="IPR036390">
    <property type="entry name" value="WH_DNA-bd_sf"/>
</dbReference>
<gene>
    <name evidence="2" type="ORF">QP433_03450</name>
</gene>
<organism evidence="2 3">
    <name type="scientific">Facklamia hominis</name>
    <dbReference type="NCBI Taxonomy" id="178214"/>
    <lineage>
        <taxon>Bacteria</taxon>
        <taxon>Bacillati</taxon>
        <taxon>Bacillota</taxon>
        <taxon>Bacilli</taxon>
        <taxon>Lactobacillales</taxon>
        <taxon>Aerococcaceae</taxon>
        <taxon>Facklamia</taxon>
    </lineage>
</organism>
<proteinExistence type="predicted"/>
<dbReference type="InterPro" id="IPR005149">
    <property type="entry name" value="Tscrpt_reg_PadR_N"/>
</dbReference>